<evidence type="ECO:0000313" key="1">
    <source>
        <dbReference type="EMBL" id="KAI0063997.1"/>
    </source>
</evidence>
<gene>
    <name evidence="1" type="ORF">BV25DRAFT_1823489</name>
</gene>
<reference evidence="1" key="1">
    <citation type="submission" date="2021-03" db="EMBL/GenBank/DDBJ databases">
        <authorList>
            <consortium name="DOE Joint Genome Institute"/>
            <person name="Ahrendt S."/>
            <person name="Looney B.P."/>
            <person name="Miyauchi S."/>
            <person name="Morin E."/>
            <person name="Drula E."/>
            <person name="Courty P.E."/>
            <person name="Chicoki N."/>
            <person name="Fauchery L."/>
            <person name="Kohler A."/>
            <person name="Kuo A."/>
            <person name="Labutti K."/>
            <person name="Pangilinan J."/>
            <person name="Lipzen A."/>
            <person name="Riley R."/>
            <person name="Andreopoulos W."/>
            <person name="He G."/>
            <person name="Johnson J."/>
            <person name="Barry K.W."/>
            <person name="Grigoriev I.V."/>
            <person name="Nagy L."/>
            <person name="Hibbett D."/>
            <person name="Henrissat B."/>
            <person name="Matheny P.B."/>
            <person name="Labbe J."/>
            <person name="Martin F."/>
        </authorList>
    </citation>
    <scope>NUCLEOTIDE SEQUENCE</scope>
    <source>
        <strain evidence="1">HHB10654</strain>
    </source>
</reference>
<organism evidence="1 2">
    <name type="scientific">Artomyces pyxidatus</name>
    <dbReference type="NCBI Taxonomy" id="48021"/>
    <lineage>
        <taxon>Eukaryota</taxon>
        <taxon>Fungi</taxon>
        <taxon>Dikarya</taxon>
        <taxon>Basidiomycota</taxon>
        <taxon>Agaricomycotina</taxon>
        <taxon>Agaricomycetes</taxon>
        <taxon>Russulales</taxon>
        <taxon>Auriscalpiaceae</taxon>
        <taxon>Artomyces</taxon>
    </lineage>
</organism>
<proteinExistence type="predicted"/>
<accession>A0ACB8T697</accession>
<sequence length="118" mass="13230">MSLQFLSCVHLLLFAFWFQFLQASNLSFGPCHLLCIFYTALFPGFTFNDRQYNILALAFALVLGASAAPVSNVHDSHDSDVEARTFLANSMEHLCVSYHSLHIHLLHVTISIRSDVEG</sequence>
<evidence type="ECO:0000313" key="2">
    <source>
        <dbReference type="Proteomes" id="UP000814140"/>
    </source>
</evidence>
<reference evidence="1" key="2">
    <citation type="journal article" date="2022" name="New Phytol.">
        <title>Evolutionary transition to the ectomycorrhizal habit in the genomes of a hyperdiverse lineage of mushroom-forming fungi.</title>
        <authorList>
            <person name="Looney B."/>
            <person name="Miyauchi S."/>
            <person name="Morin E."/>
            <person name="Drula E."/>
            <person name="Courty P.E."/>
            <person name="Kohler A."/>
            <person name="Kuo A."/>
            <person name="LaButti K."/>
            <person name="Pangilinan J."/>
            <person name="Lipzen A."/>
            <person name="Riley R."/>
            <person name="Andreopoulos W."/>
            <person name="He G."/>
            <person name="Johnson J."/>
            <person name="Nolan M."/>
            <person name="Tritt A."/>
            <person name="Barry K.W."/>
            <person name="Grigoriev I.V."/>
            <person name="Nagy L.G."/>
            <person name="Hibbett D."/>
            <person name="Henrissat B."/>
            <person name="Matheny P.B."/>
            <person name="Labbe J."/>
            <person name="Martin F.M."/>
        </authorList>
    </citation>
    <scope>NUCLEOTIDE SEQUENCE</scope>
    <source>
        <strain evidence="1">HHB10654</strain>
    </source>
</reference>
<dbReference type="EMBL" id="MU277200">
    <property type="protein sequence ID" value="KAI0063997.1"/>
    <property type="molecule type" value="Genomic_DNA"/>
</dbReference>
<protein>
    <submittedName>
        <fullName evidence="1">Uncharacterized protein</fullName>
    </submittedName>
</protein>
<keyword evidence="2" id="KW-1185">Reference proteome</keyword>
<comment type="caution">
    <text evidence="1">The sequence shown here is derived from an EMBL/GenBank/DDBJ whole genome shotgun (WGS) entry which is preliminary data.</text>
</comment>
<name>A0ACB8T697_9AGAM</name>
<dbReference type="Proteomes" id="UP000814140">
    <property type="component" value="Unassembled WGS sequence"/>
</dbReference>